<dbReference type="InterPro" id="IPR003615">
    <property type="entry name" value="HNH_nuc"/>
</dbReference>
<keyword evidence="3" id="KW-1185">Reference proteome</keyword>
<evidence type="ECO:0000259" key="1">
    <source>
        <dbReference type="SMART" id="SM00507"/>
    </source>
</evidence>
<feature type="domain" description="HNH nuclease" evidence="1">
    <location>
        <begin position="327"/>
        <end position="378"/>
    </location>
</feature>
<protein>
    <submittedName>
        <fullName evidence="2">DUF222 domain-containing protein</fullName>
    </submittedName>
</protein>
<organism evidence="2 3">
    <name type="scientific">Kutzneria chonburiensis</name>
    <dbReference type="NCBI Taxonomy" id="1483604"/>
    <lineage>
        <taxon>Bacteria</taxon>
        <taxon>Bacillati</taxon>
        <taxon>Actinomycetota</taxon>
        <taxon>Actinomycetes</taxon>
        <taxon>Pseudonocardiales</taxon>
        <taxon>Pseudonocardiaceae</taxon>
        <taxon>Kutzneria</taxon>
    </lineage>
</organism>
<proteinExistence type="predicted"/>
<dbReference type="SMART" id="SM00507">
    <property type="entry name" value="HNHc"/>
    <property type="match status" value="1"/>
</dbReference>
<accession>A0ABV6MRD9</accession>
<comment type="caution">
    <text evidence="2">The sequence shown here is derived from an EMBL/GenBank/DDBJ whole genome shotgun (WGS) entry which is preliminary data.</text>
</comment>
<reference evidence="2 3" key="1">
    <citation type="submission" date="2024-09" db="EMBL/GenBank/DDBJ databases">
        <authorList>
            <person name="Sun Q."/>
            <person name="Mori K."/>
        </authorList>
    </citation>
    <scope>NUCLEOTIDE SEQUENCE [LARGE SCALE GENOMIC DNA]</scope>
    <source>
        <strain evidence="2 3">TBRC 1432</strain>
    </source>
</reference>
<dbReference type="Pfam" id="PF02720">
    <property type="entry name" value="DUF222"/>
    <property type="match status" value="1"/>
</dbReference>
<dbReference type="EMBL" id="JBHLUD010000004">
    <property type="protein sequence ID" value="MFC0542396.1"/>
    <property type="molecule type" value="Genomic_DNA"/>
</dbReference>
<evidence type="ECO:0000313" key="3">
    <source>
        <dbReference type="Proteomes" id="UP001589810"/>
    </source>
</evidence>
<gene>
    <name evidence="2" type="ORF">ACFFH7_12940</name>
</gene>
<dbReference type="CDD" id="cd00085">
    <property type="entry name" value="HNHc"/>
    <property type="match status" value="1"/>
</dbReference>
<sequence length="410" mass="45302">MAGRKKSLSVGRDSPVRDSRSILCSSILKGMELTREIENMELTGAMFDLVVGADPANLTQEQLVNFVGVARKVRAVCEWAEHEALNHIDDLTELAMATKVSEPALARSQEVAAALETHPALAERFRRGEIDLARFAAVWERTRHLSDPAQVAEVDQALAEQAGGMTRTQVCRKATALVAKADPDGHEQRCHKAKNDRQVGISALPDGMAKLTWILPAAEAHQLFQQICADAKSLPKDERTTDQKRSDVLWDRLRGEHTNWNVRTFVTISMETLLGLTNDPGQLAGYGPIAAEAARELAMHGPFRGLLLDEYQQISAISTDTYRPTALMKETSVARAGGTCTAPGCTLPIQEHDHITPWPTGRTQATNLQGLCTWHHHRKHDNYTVTQDSDGTTHWITPAGRHHITRPLRH</sequence>
<dbReference type="InterPro" id="IPR003870">
    <property type="entry name" value="DUF222"/>
</dbReference>
<dbReference type="RefSeq" id="WP_273940818.1">
    <property type="nucleotide sequence ID" value="NZ_CP097263.1"/>
</dbReference>
<name>A0ABV6MRD9_9PSEU</name>
<dbReference type="Proteomes" id="UP001589810">
    <property type="component" value="Unassembled WGS sequence"/>
</dbReference>
<evidence type="ECO:0000313" key="2">
    <source>
        <dbReference type="EMBL" id="MFC0542396.1"/>
    </source>
</evidence>